<dbReference type="InterPro" id="IPR046896">
    <property type="entry name" value="Cup1-like_N"/>
</dbReference>
<dbReference type="InParanoid" id="D8PRW6"/>
<organism evidence="4">
    <name type="scientific">Schizophyllum commune (strain H4-8 / FGSC 9210)</name>
    <name type="common">Split gill fungus</name>
    <dbReference type="NCBI Taxonomy" id="578458"/>
    <lineage>
        <taxon>Eukaryota</taxon>
        <taxon>Fungi</taxon>
        <taxon>Dikarya</taxon>
        <taxon>Basidiomycota</taxon>
        <taxon>Agaricomycotina</taxon>
        <taxon>Agaricomycetes</taxon>
        <taxon>Agaricomycetidae</taxon>
        <taxon>Agaricales</taxon>
        <taxon>Schizophyllaceae</taxon>
        <taxon>Schizophyllum</taxon>
    </lineage>
</organism>
<dbReference type="OMA" id="REVNIRW"/>
<feature type="domain" description="LYR motif-containing protein Cup1-like N-terminal" evidence="2">
    <location>
        <begin position="6"/>
        <end position="91"/>
    </location>
</feature>
<dbReference type="Proteomes" id="UP000007431">
    <property type="component" value="Unassembled WGS sequence"/>
</dbReference>
<dbReference type="eggNOG" id="ENOG502S9TZ">
    <property type="taxonomic scope" value="Eukaryota"/>
</dbReference>
<dbReference type="OrthoDB" id="198652at2759"/>
<evidence type="ECO:0000313" key="4">
    <source>
        <dbReference type="Proteomes" id="UP000007431"/>
    </source>
</evidence>
<dbReference type="VEuPathDB" id="FungiDB:SCHCODRAFT_01139207"/>
<gene>
    <name evidence="3" type="ORF">SCHCODRAFT_48408</name>
</gene>
<name>D8PRW6_SCHCM</name>
<proteinExistence type="predicted"/>
<reference evidence="3 4" key="1">
    <citation type="journal article" date="2010" name="Nat. Biotechnol.">
        <title>Genome sequence of the model mushroom Schizophyllum commune.</title>
        <authorList>
            <person name="Ohm R.A."/>
            <person name="de Jong J.F."/>
            <person name="Lugones L.G."/>
            <person name="Aerts A."/>
            <person name="Kothe E."/>
            <person name="Stajich J.E."/>
            <person name="de Vries R.P."/>
            <person name="Record E."/>
            <person name="Levasseur A."/>
            <person name="Baker S.E."/>
            <person name="Bartholomew K.A."/>
            <person name="Coutinho P.M."/>
            <person name="Erdmann S."/>
            <person name="Fowler T.J."/>
            <person name="Gathman A.C."/>
            <person name="Lombard V."/>
            <person name="Henrissat B."/>
            <person name="Knabe N."/>
            <person name="Kuees U."/>
            <person name="Lilly W.W."/>
            <person name="Lindquist E."/>
            <person name="Lucas S."/>
            <person name="Magnuson J.K."/>
            <person name="Piumi F."/>
            <person name="Raudaskoski M."/>
            <person name="Salamov A."/>
            <person name="Schmutz J."/>
            <person name="Schwarze F.W.M.R."/>
            <person name="vanKuyk P.A."/>
            <person name="Horton J.S."/>
            <person name="Grigoriev I.V."/>
            <person name="Woesten H.A.B."/>
        </authorList>
    </citation>
    <scope>NUCLEOTIDE SEQUENCE [LARGE SCALE GENOMIC DNA]</scope>
    <source>
        <strain evidence="4">H4-8 / FGSC 9210</strain>
    </source>
</reference>
<dbReference type="RefSeq" id="XP_003037455.1">
    <property type="nucleotide sequence ID" value="XM_003037409.1"/>
</dbReference>
<keyword evidence="4" id="KW-1185">Reference proteome</keyword>
<dbReference type="AlphaFoldDB" id="D8PRW6"/>
<dbReference type="GeneID" id="9594584"/>
<dbReference type="EMBL" id="GL377302">
    <property type="protein sequence ID" value="EFJ02553.1"/>
    <property type="molecule type" value="Genomic_DNA"/>
</dbReference>
<dbReference type="HOGENOM" id="CLU_059571_0_0_1"/>
<protein>
    <recommendedName>
        <fullName evidence="2">LYR motif-containing protein Cup1-like N-terminal domain-containing protein</fullName>
    </recommendedName>
</protein>
<dbReference type="KEGG" id="scm:SCHCO_01139207"/>
<dbReference type="Pfam" id="PF20263">
    <property type="entry name" value="LYRM2-like"/>
    <property type="match status" value="1"/>
</dbReference>
<sequence>MSVASLYRTCHREIRRFPDSYLREFFLLKLRDDCHTILHTKGNDELRSRRLKRLGKEAKRLHAANQRNVVAYDKLLSIAYGRMGKLKYELMEPLLTDPSAPPPPPLIPGVERSRPPVYSRELKALLTSGISHTTRPLLPEDIQRPKVLGGREDPKSEESRIYGPLSKRREVNLRKKFFAEEWKKVNAPLEVVAERPLQEKGTAQDVLDRAGIRGFGFQGLGLFAHIERMAGKRKVEDEAGTTATPAKQPSYWLRRRYQVLLGRIPILTGFVRTQKPNQTGKNLTKGKDAISYSVNMADYAVRPSKSRTPDQMPELTADHLAWYDSAERTSTKSKSGKRAK</sequence>
<evidence type="ECO:0000259" key="2">
    <source>
        <dbReference type="Pfam" id="PF20263"/>
    </source>
</evidence>
<feature type="region of interest" description="Disordered" evidence="1">
    <location>
        <begin position="302"/>
        <end position="340"/>
    </location>
</feature>
<accession>D8PRW6</accession>
<evidence type="ECO:0000256" key="1">
    <source>
        <dbReference type="SAM" id="MobiDB-lite"/>
    </source>
</evidence>
<evidence type="ECO:0000313" key="3">
    <source>
        <dbReference type="EMBL" id="EFJ02553.1"/>
    </source>
</evidence>